<keyword evidence="3 9" id="KW-0813">Transport</keyword>
<evidence type="ECO:0000256" key="10">
    <source>
        <dbReference type="SAM" id="Phobius"/>
    </source>
</evidence>
<evidence type="ECO:0000256" key="5">
    <source>
        <dbReference type="ARBA" id="ARBA00022692"/>
    </source>
</evidence>
<keyword evidence="7 9" id="KW-1133">Transmembrane helix</keyword>
<dbReference type="Pfam" id="PF01758">
    <property type="entry name" value="SBF"/>
    <property type="match status" value="1"/>
</dbReference>
<feature type="transmembrane region" description="Helical" evidence="10">
    <location>
        <begin position="269"/>
        <end position="290"/>
    </location>
</feature>
<dbReference type="AlphaFoldDB" id="A0A4Q5L9B5"/>
<name>A0A4Q5L9B5_9BACT</name>
<feature type="transmembrane region" description="Helical" evidence="10">
    <location>
        <begin position="126"/>
        <end position="145"/>
    </location>
</feature>
<feature type="transmembrane region" description="Helical" evidence="10">
    <location>
        <begin position="199"/>
        <end position="222"/>
    </location>
</feature>
<evidence type="ECO:0000256" key="6">
    <source>
        <dbReference type="ARBA" id="ARBA00022849"/>
    </source>
</evidence>
<dbReference type="GO" id="GO:0015297">
    <property type="term" value="F:antiporter activity"/>
    <property type="evidence" value="ECO:0007669"/>
    <property type="project" value="UniProtKB-UniRule"/>
</dbReference>
<evidence type="ECO:0000313" key="12">
    <source>
        <dbReference type="Proteomes" id="UP000294155"/>
    </source>
</evidence>
<dbReference type="GO" id="GO:0005886">
    <property type="term" value="C:plasma membrane"/>
    <property type="evidence" value="ECO:0007669"/>
    <property type="project" value="UniProtKB-SubCell"/>
</dbReference>
<dbReference type="PIRSF" id="PIRSF005508">
    <property type="entry name" value="Acr3"/>
    <property type="match status" value="1"/>
</dbReference>
<dbReference type="FunFam" id="1.20.1530.20:FF:000009">
    <property type="entry name" value="Arsenite transporter, ACR3 family"/>
    <property type="match status" value="1"/>
</dbReference>
<feature type="transmembrane region" description="Helical" evidence="10">
    <location>
        <begin position="157"/>
        <end position="179"/>
    </location>
</feature>
<sequence length="369" mass="40196">MPLFNQSIPGSPPSVAVVAQKKLSRLDRGLTLWIFLAMALGVALGYFMPGINDAVNYFSVGTVNVPLAVGLILMMYPPLAKVKYEQLPTVFKNTRIIGLSLFLNWVLGPLLMFLLAIWLLPDKPEYMIGLILIGIARCIAMVLVWNDLANGSREYAAGLVALNSIFQMLFYSVLAWLFITVLPPHFGLKGYTVNVGIGAIAQSVLVYLGIPFAAGFVSRTVLRRLKGDAWYEQFFLPAISPITLIALLLTIVVMFSLKGEAIVQVPLDVLRIALPLALYFGIMFVLSFAAGKYLGANYAENASIAFTATGNNFELAIAVAIGVFGLNSGQAFAGVVGPLIEVPALIALVNVAFWFRRRWYADQKADPQV</sequence>
<dbReference type="OrthoDB" id="9771457at2"/>
<keyword evidence="6" id="KW-0059">Arsenical resistance</keyword>
<dbReference type="Gene3D" id="1.20.1530.20">
    <property type="match status" value="1"/>
</dbReference>
<dbReference type="InterPro" id="IPR038770">
    <property type="entry name" value="Na+/solute_symporter_sf"/>
</dbReference>
<evidence type="ECO:0000256" key="1">
    <source>
        <dbReference type="ARBA" id="ARBA00004651"/>
    </source>
</evidence>
<comment type="subcellular location">
    <subcellularLocation>
        <location evidence="1 9">Cell membrane</location>
        <topology evidence="1 9">Multi-pass membrane protein</topology>
    </subcellularLocation>
</comment>
<dbReference type="PANTHER" id="PTHR43057:SF1">
    <property type="entry name" value="ARSENICAL-RESISTANCE PROTEIN 3"/>
    <property type="match status" value="1"/>
</dbReference>
<dbReference type="GO" id="GO:0015104">
    <property type="term" value="F:antimonite transmembrane transporter activity"/>
    <property type="evidence" value="ECO:0007669"/>
    <property type="project" value="TreeGrafter"/>
</dbReference>
<dbReference type="GO" id="GO:0015105">
    <property type="term" value="F:arsenite transmembrane transporter activity"/>
    <property type="evidence" value="ECO:0007669"/>
    <property type="project" value="TreeGrafter"/>
</dbReference>
<dbReference type="GO" id="GO:0046685">
    <property type="term" value="P:response to arsenic-containing substance"/>
    <property type="evidence" value="ECO:0007669"/>
    <property type="project" value="UniProtKB-KW"/>
</dbReference>
<protein>
    <submittedName>
        <fullName evidence="11">ACR3 family arsenite efflux transporter</fullName>
    </submittedName>
</protein>
<dbReference type="InterPro" id="IPR002657">
    <property type="entry name" value="BilAc:Na_symport/Acr3"/>
</dbReference>
<keyword evidence="12" id="KW-1185">Reference proteome</keyword>
<feature type="transmembrane region" description="Helical" evidence="10">
    <location>
        <begin position="302"/>
        <end position="326"/>
    </location>
</feature>
<evidence type="ECO:0000256" key="9">
    <source>
        <dbReference type="PIRNR" id="PIRNR005508"/>
    </source>
</evidence>
<gene>
    <name evidence="11" type="primary">arsB</name>
    <name evidence="11" type="ORF">EWM57_14310</name>
</gene>
<comment type="similarity">
    <text evidence="2 9">Belongs to the arsenical resistance-3 (ACR3) (TC 2.A.59) family.</text>
</comment>
<feature type="transmembrane region" description="Helical" evidence="10">
    <location>
        <begin position="30"/>
        <end position="48"/>
    </location>
</feature>
<dbReference type="Proteomes" id="UP000294155">
    <property type="component" value="Unassembled WGS sequence"/>
</dbReference>
<comment type="caution">
    <text evidence="11">The sequence shown here is derived from an EMBL/GenBank/DDBJ whole genome shotgun (WGS) entry which is preliminary data.</text>
</comment>
<accession>A0A4Q5L9B5</accession>
<keyword evidence="5 9" id="KW-0812">Transmembrane</keyword>
<dbReference type="EMBL" id="SEWE01000031">
    <property type="protein sequence ID" value="RYU78342.1"/>
    <property type="molecule type" value="Genomic_DNA"/>
</dbReference>
<evidence type="ECO:0000256" key="4">
    <source>
        <dbReference type="ARBA" id="ARBA00022475"/>
    </source>
</evidence>
<evidence type="ECO:0000256" key="3">
    <source>
        <dbReference type="ARBA" id="ARBA00022448"/>
    </source>
</evidence>
<evidence type="ECO:0000313" key="11">
    <source>
        <dbReference type="EMBL" id="RYU78342.1"/>
    </source>
</evidence>
<reference evidence="11 12" key="1">
    <citation type="submission" date="2019-02" db="EMBL/GenBank/DDBJ databases">
        <title>Bacterial novel species isolated from soil.</title>
        <authorList>
            <person name="Jung H.-Y."/>
        </authorList>
    </citation>
    <scope>NUCLEOTIDE SEQUENCE [LARGE SCALE GENOMIC DNA]</scope>
    <source>
        <strain evidence="11 12">1-3-3-3</strain>
    </source>
</reference>
<feature type="transmembrane region" description="Helical" evidence="10">
    <location>
        <begin position="234"/>
        <end position="257"/>
    </location>
</feature>
<evidence type="ECO:0000256" key="2">
    <source>
        <dbReference type="ARBA" id="ARBA00010110"/>
    </source>
</evidence>
<feature type="transmembrane region" description="Helical" evidence="10">
    <location>
        <begin position="332"/>
        <end position="355"/>
    </location>
</feature>
<dbReference type="RefSeq" id="WP_129921841.1">
    <property type="nucleotide sequence ID" value="NZ_SEWE01000031.1"/>
</dbReference>
<feature type="transmembrane region" description="Helical" evidence="10">
    <location>
        <begin position="54"/>
        <end position="76"/>
    </location>
</feature>
<dbReference type="NCBIfam" id="TIGR00832">
    <property type="entry name" value="acr3"/>
    <property type="match status" value="1"/>
</dbReference>
<organism evidence="11 12">
    <name type="scientific">Hymenobacter persicinus</name>
    <dbReference type="NCBI Taxonomy" id="2025506"/>
    <lineage>
        <taxon>Bacteria</taxon>
        <taxon>Pseudomonadati</taxon>
        <taxon>Bacteroidota</taxon>
        <taxon>Cytophagia</taxon>
        <taxon>Cytophagales</taxon>
        <taxon>Hymenobacteraceae</taxon>
        <taxon>Hymenobacter</taxon>
    </lineage>
</organism>
<dbReference type="PANTHER" id="PTHR43057">
    <property type="entry name" value="ARSENITE EFFLUX TRANSPORTER"/>
    <property type="match status" value="1"/>
</dbReference>
<feature type="transmembrane region" description="Helical" evidence="10">
    <location>
        <begin position="96"/>
        <end position="120"/>
    </location>
</feature>
<keyword evidence="8 9" id="KW-0472">Membrane</keyword>
<proteinExistence type="inferred from homology"/>
<evidence type="ECO:0000256" key="8">
    <source>
        <dbReference type="ARBA" id="ARBA00023136"/>
    </source>
</evidence>
<evidence type="ECO:0000256" key="7">
    <source>
        <dbReference type="ARBA" id="ARBA00022989"/>
    </source>
</evidence>
<keyword evidence="4 9" id="KW-1003">Cell membrane</keyword>
<dbReference type="InterPro" id="IPR004706">
    <property type="entry name" value="Arsenical-R_Acr3"/>
</dbReference>